<dbReference type="NCBIfam" id="TIGR00738">
    <property type="entry name" value="rrf2_super"/>
    <property type="match status" value="1"/>
</dbReference>
<sequence length="173" mass="18825">MRLTAFTDYSLRVLIYLGTNPQRRATIAAVAATFAISESHLTKVVHFLGLQGWLVNVRGKGGGMELAMDARHVVIGRVVRATEGEALPAACFGTGAQDCCLLQGCRLRGVLREAVDAFYAVLDRYTLEDLVRNREMLAQLLNLPEPTPVATVKVVAAATRGPRKPRVAEPDRP</sequence>
<dbReference type="GO" id="GO:0003677">
    <property type="term" value="F:DNA binding"/>
    <property type="evidence" value="ECO:0007669"/>
    <property type="project" value="UniProtKB-KW"/>
</dbReference>
<dbReference type="InterPro" id="IPR036388">
    <property type="entry name" value="WH-like_DNA-bd_sf"/>
</dbReference>
<dbReference type="AlphaFoldDB" id="A0A4Q7LV86"/>
<dbReference type="InterPro" id="IPR036390">
    <property type="entry name" value="WH_DNA-bd_sf"/>
</dbReference>
<dbReference type="PANTHER" id="PTHR33221">
    <property type="entry name" value="WINGED HELIX-TURN-HELIX TRANSCRIPTIONAL REGULATOR, RRF2 FAMILY"/>
    <property type="match status" value="1"/>
</dbReference>
<dbReference type="Gene3D" id="1.10.10.10">
    <property type="entry name" value="Winged helix-like DNA-binding domain superfamily/Winged helix DNA-binding domain"/>
    <property type="match status" value="1"/>
</dbReference>
<evidence type="ECO:0000313" key="3">
    <source>
        <dbReference type="Proteomes" id="UP000293433"/>
    </source>
</evidence>
<dbReference type="SUPFAM" id="SSF46785">
    <property type="entry name" value="Winged helix' DNA-binding domain"/>
    <property type="match status" value="1"/>
</dbReference>
<dbReference type="Proteomes" id="UP000293433">
    <property type="component" value="Unassembled WGS sequence"/>
</dbReference>
<dbReference type="InterPro" id="IPR000944">
    <property type="entry name" value="Tscrpt_reg_Rrf2"/>
</dbReference>
<dbReference type="Pfam" id="PF02082">
    <property type="entry name" value="Rrf2"/>
    <property type="match status" value="1"/>
</dbReference>
<evidence type="ECO:0000313" key="2">
    <source>
        <dbReference type="EMBL" id="RZS58581.1"/>
    </source>
</evidence>
<dbReference type="EMBL" id="SGWV01000007">
    <property type="protein sequence ID" value="RZS58581.1"/>
    <property type="molecule type" value="Genomic_DNA"/>
</dbReference>
<protein>
    <submittedName>
        <fullName evidence="2">BadM/Rrf2 family transcriptional regulator</fullName>
    </submittedName>
</protein>
<name>A0A4Q7LV86_9BURK</name>
<dbReference type="GO" id="GO:0003700">
    <property type="term" value="F:DNA-binding transcription factor activity"/>
    <property type="evidence" value="ECO:0007669"/>
    <property type="project" value="TreeGrafter"/>
</dbReference>
<organism evidence="2 3">
    <name type="scientific">Sphaerotilus mobilis</name>
    <dbReference type="NCBI Taxonomy" id="47994"/>
    <lineage>
        <taxon>Bacteria</taxon>
        <taxon>Pseudomonadati</taxon>
        <taxon>Pseudomonadota</taxon>
        <taxon>Betaproteobacteria</taxon>
        <taxon>Burkholderiales</taxon>
        <taxon>Sphaerotilaceae</taxon>
        <taxon>Sphaerotilus</taxon>
    </lineage>
</organism>
<dbReference type="OrthoDB" id="9795923at2"/>
<keyword evidence="1" id="KW-0238">DNA-binding</keyword>
<dbReference type="RefSeq" id="WP_130480712.1">
    <property type="nucleotide sequence ID" value="NZ_SGWV01000007.1"/>
</dbReference>
<reference evidence="2 3" key="1">
    <citation type="submission" date="2019-02" db="EMBL/GenBank/DDBJ databases">
        <title>Genomic Encyclopedia of Type Strains, Phase IV (KMG-IV): sequencing the most valuable type-strain genomes for metagenomic binning, comparative biology and taxonomic classification.</title>
        <authorList>
            <person name="Goeker M."/>
        </authorList>
    </citation>
    <scope>NUCLEOTIDE SEQUENCE [LARGE SCALE GENOMIC DNA]</scope>
    <source>
        <strain evidence="2 3">DSM 10617</strain>
    </source>
</reference>
<dbReference type="PROSITE" id="PS51197">
    <property type="entry name" value="HTH_RRF2_2"/>
    <property type="match status" value="1"/>
</dbReference>
<accession>A0A4Q7LV86</accession>
<gene>
    <name evidence="2" type="ORF">EV685_0876</name>
</gene>
<comment type="caution">
    <text evidence="2">The sequence shown here is derived from an EMBL/GenBank/DDBJ whole genome shotgun (WGS) entry which is preliminary data.</text>
</comment>
<proteinExistence type="predicted"/>
<keyword evidence="3" id="KW-1185">Reference proteome</keyword>
<dbReference type="PANTHER" id="PTHR33221:SF4">
    <property type="entry name" value="HTH-TYPE TRANSCRIPTIONAL REPRESSOR NSRR"/>
    <property type="match status" value="1"/>
</dbReference>
<dbReference type="GO" id="GO:0005829">
    <property type="term" value="C:cytosol"/>
    <property type="evidence" value="ECO:0007669"/>
    <property type="project" value="TreeGrafter"/>
</dbReference>
<evidence type="ECO:0000256" key="1">
    <source>
        <dbReference type="ARBA" id="ARBA00023125"/>
    </source>
</evidence>